<comment type="caution">
    <text evidence="1">The sequence shown here is derived from an EMBL/GenBank/DDBJ whole genome shotgun (WGS) entry which is preliminary data.</text>
</comment>
<proteinExistence type="predicted"/>
<name>A0A7W6F1G9_9SPHN</name>
<evidence type="ECO:0000313" key="2">
    <source>
        <dbReference type="Proteomes" id="UP000538670"/>
    </source>
</evidence>
<dbReference type="AlphaFoldDB" id="A0A7W6F1G9"/>
<dbReference type="EMBL" id="JACIDH010000001">
    <property type="protein sequence ID" value="MBB3877783.1"/>
    <property type="molecule type" value="Genomic_DNA"/>
</dbReference>
<accession>A0A7W6F1G9</accession>
<evidence type="ECO:0000313" key="1">
    <source>
        <dbReference type="EMBL" id="MBB3877783.1"/>
    </source>
</evidence>
<protein>
    <submittedName>
        <fullName evidence="1">Uncharacterized protein</fullName>
    </submittedName>
</protein>
<sequence>MLSHLLSQVGWFYEAHRADADVTALLHLLDHAPIGQERTVLAEAIGTGARAGWIVEASRAPFHAKDRLKARGYRWDAAKRHWWREVAHANFDEEYGWCVVEVYAGEGKPRFRSIDWTQRYSAR</sequence>
<reference evidence="1 2" key="1">
    <citation type="submission" date="2020-08" db="EMBL/GenBank/DDBJ databases">
        <title>Genomic Encyclopedia of Type Strains, Phase IV (KMG-IV): sequencing the most valuable type-strain genomes for metagenomic binning, comparative biology and taxonomic classification.</title>
        <authorList>
            <person name="Goeker M."/>
        </authorList>
    </citation>
    <scope>NUCLEOTIDE SEQUENCE [LARGE SCALE GENOMIC DNA]</scope>
    <source>
        <strain evidence="1 2">DSM 19512</strain>
    </source>
</reference>
<gene>
    <name evidence="1" type="ORF">GGR48_000186</name>
</gene>
<organism evidence="1 2">
    <name type="scientific">Sphingomonas pseudosanguinis</name>
    <dbReference type="NCBI Taxonomy" id="413712"/>
    <lineage>
        <taxon>Bacteria</taxon>
        <taxon>Pseudomonadati</taxon>
        <taxon>Pseudomonadota</taxon>
        <taxon>Alphaproteobacteria</taxon>
        <taxon>Sphingomonadales</taxon>
        <taxon>Sphingomonadaceae</taxon>
        <taxon>Sphingomonas</taxon>
    </lineage>
</organism>
<dbReference type="RefSeq" id="WP_240456227.1">
    <property type="nucleotide sequence ID" value="NZ_JACIDH010000001.1"/>
</dbReference>
<keyword evidence="2" id="KW-1185">Reference proteome</keyword>
<dbReference type="Proteomes" id="UP000538670">
    <property type="component" value="Unassembled WGS sequence"/>
</dbReference>